<keyword evidence="3" id="KW-1185">Reference proteome</keyword>
<proteinExistence type="predicted"/>
<name>A0A2L2TPL1_9HYPO</name>
<protein>
    <submittedName>
        <fullName evidence="2">Uncharacterized protein</fullName>
    </submittedName>
</protein>
<feature type="region of interest" description="Disordered" evidence="1">
    <location>
        <begin position="20"/>
        <end position="59"/>
    </location>
</feature>
<accession>A0A2L2TPL1</accession>
<dbReference type="AlphaFoldDB" id="A0A2L2TPL1"/>
<evidence type="ECO:0000313" key="3">
    <source>
        <dbReference type="Proteomes" id="UP000245910"/>
    </source>
</evidence>
<organism evidence="2 3">
    <name type="scientific">Fusarium venenatum</name>
    <dbReference type="NCBI Taxonomy" id="56646"/>
    <lineage>
        <taxon>Eukaryota</taxon>
        <taxon>Fungi</taxon>
        <taxon>Dikarya</taxon>
        <taxon>Ascomycota</taxon>
        <taxon>Pezizomycotina</taxon>
        <taxon>Sordariomycetes</taxon>
        <taxon>Hypocreomycetidae</taxon>
        <taxon>Hypocreales</taxon>
        <taxon>Nectriaceae</taxon>
        <taxon>Fusarium</taxon>
    </lineage>
</organism>
<feature type="compositionally biased region" description="Basic and acidic residues" evidence="1">
    <location>
        <begin position="45"/>
        <end position="59"/>
    </location>
</feature>
<dbReference type="Proteomes" id="UP000245910">
    <property type="component" value="Chromosome I"/>
</dbReference>
<evidence type="ECO:0000313" key="2">
    <source>
        <dbReference type="EMBL" id="CEI65376.1"/>
    </source>
</evidence>
<reference evidence="3" key="1">
    <citation type="submission" date="2014-10" db="EMBL/GenBank/DDBJ databases">
        <authorList>
            <person name="King R."/>
        </authorList>
    </citation>
    <scope>NUCLEOTIDE SEQUENCE [LARGE SCALE GENOMIC DNA]</scope>
    <source>
        <strain evidence="3">A3/5</strain>
    </source>
</reference>
<evidence type="ECO:0000256" key="1">
    <source>
        <dbReference type="SAM" id="MobiDB-lite"/>
    </source>
</evidence>
<dbReference type="EMBL" id="LN649229">
    <property type="protein sequence ID" value="CEI65376.1"/>
    <property type="molecule type" value="Genomic_DNA"/>
</dbReference>
<sequence>MLLIPCFSFSSVSACYSPTPFYGSQHPKPQPASSNLSPHGPQDPRPLDLDKGHTSTAKE</sequence>